<reference evidence="3 4" key="1">
    <citation type="submission" date="2017-12" db="EMBL/GenBank/DDBJ databases">
        <title>Sequencing the genomes of 1000 Actinobacteria strains.</title>
        <authorList>
            <person name="Klenk H.-P."/>
        </authorList>
    </citation>
    <scope>NUCLEOTIDE SEQUENCE [LARGE SCALE GENOMIC DNA]</scope>
    <source>
        <strain evidence="3 4">DSM 44489</strain>
    </source>
</reference>
<comment type="caution">
    <text evidence="3">The sequence shown here is derived from an EMBL/GenBank/DDBJ whole genome shotgun (WGS) entry which is preliminary data.</text>
</comment>
<evidence type="ECO:0000313" key="4">
    <source>
        <dbReference type="Proteomes" id="UP000233766"/>
    </source>
</evidence>
<evidence type="ECO:0000256" key="2">
    <source>
        <dbReference type="ARBA" id="ARBA00049106"/>
    </source>
</evidence>
<dbReference type="InterPro" id="IPR004378">
    <property type="entry name" value="F420H2_quin_Rdtase"/>
</dbReference>
<organism evidence="3 4">
    <name type="scientific">Nocardia fluminea</name>
    <dbReference type="NCBI Taxonomy" id="134984"/>
    <lineage>
        <taxon>Bacteria</taxon>
        <taxon>Bacillati</taxon>
        <taxon>Actinomycetota</taxon>
        <taxon>Actinomycetes</taxon>
        <taxon>Mycobacteriales</taxon>
        <taxon>Nocardiaceae</taxon>
        <taxon>Nocardia</taxon>
    </lineage>
</organism>
<dbReference type="Proteomes" id="UP000233766">
    <property type="component" value="Unassembled WGS sequence"/>
</dbReference>
<dbReference type="NCBIfam" id="TIGR00026">
    <property type="entry name" value="hi_GC_TIGR00026"/>
    <property type="match status" value="1"/>
</dbReference>
<dbReference type="GO" id="GO:0016491">
    <property type="term" value="F:oxidoreductase activity"/>
    <property type="evidence" value="ECO:0007669"/>
    <property type="project" value="InterPro"/>
</dbReference>
<comment type="catalytic activity">
    <reaction evidence="2">
        <text>oxidized coenzyme F420-(gamma-L-Glu)(n) + a quinol + H(+) = reduced coenzyme F420-(gamma-L-Glu)(n) + a quinone</text>
        <dbReference type="Rhea" id="RHEA:39663"/>
        <dbReference type="Rhea" id="RHEA-COMP:12939"/>
        <dbReference type="Rhea" id="RHEA-COMP:14378"/>
        <dbReference type="ChEBI" id="CHEBI:15378"/>
        <dbReference type="ChEBI" id="CHEBI:24646"/>
        <dbReference type="ChEBI" id="CHEBI:132124"/>
        <dbReference type="ChEBI" id="CHEBI:133980"/>
        <dbReference type="ChEBI" id="CHEBI:139511"/>
    </reaction>
</comment>
<dbReference type="Gene3D" id="2.30.110.10">
    <property type="entry name" value="Electron Transport, Fmn-binding Protein, Chain A"/>
    <property type="match status" value="1"/>
</dbReference>
<comment type="similarity">
    <text evidence="1">Belongs to the F420H(2)-dependent quinone reductase family.</text>
</comment>
<keyword evidence="4" id="KW-1185">Reference proteome</keyword>
<evidence type="ECO:0000256" key="1">
    <source>
        <dbReference type="ARBA" id="ARBA00008710"/>
    </source>
</evidence>
<dbReference type="InterPro" id="IPR012349">
    <property type="entry name" value="Split_barrel_FMN-bd"/>
</dbReference>
<dbReference type="GO" id="GO:0070967">
    <property type="term" value="F:coenzyme F420 binding"/>
    <property type="evidence" value="ECO:0007669"/>
    <property type="project" value="TreeGrafter"/>
</dbReference>
<name>A0A2N3VFM1_9NOCA</name>
<dbReference type="PANTHER" id="PTHR39428">
    <property type="entry name" value="F420H(2)-DEPENDENT QUINONE REDUCTASE RV1261C"/>
    <property type="match status" value="1"/>
</dbReference>
<dbReference type="PANTHER" id="PTHR39428:SF1">
    <property type="entry name" value="F420H(2)-DEPENDENT QUINONE REDUCTASE RV1261C"/>
    <property type="match status" value="1"/>
</dbReference>
<dbReference type="GO" id="GO:0005886">
    <property type="term" value="C:plasma membrane"/>
    <property type="evidence" value="ECO:0007669"/>
    <property type="project" value="TreeGrafter"/>
</dbReference>
<dbReference type="OrthoDB" id="8225825at2"/>
<gene>
    <name evidence="3" type="ORF">ATK86_4820</name>
</gene>
<dbReference type="AlphaFoldDB" id="A0A2N3VFM1"/>
<dbReference type="Pfam" id="PF04075">
    <property type="entry name" value="F420H2_quin_red"/>
    <property type="match status" value="1"/>
</dbReference>
<proteinExistence type="inferred from homology"/>
<evidence type="ECO:0000313" key="3">
    <source>
        <dbReference type="EMBL" id="PKV80396.1"/>
    </source>
</evidence>
<sequence length="153" mass="17049">MSANQQASKSSAHSGFSRWMQHRMNARMNRKIRRGKGTFMGMDVLILHTIGRRSGRPRDTPISWFPGEDDSWLLVASGGKDGHPDWLLNLMSHPDQATVQLPDSDIVAVTPQVLEGAERAAAWEHITAAQPRYDKYQVKAGREYAVVRLVAAA</sequence>
<dbReference type="EMBL" id="PJMW01000002">
    <property type="protein sequence ID" value="PKV80396.1"/>
    <property type="molecule type" value="Genomic_DNA"/>
</dbReference>
<protein>
    <submittedName>
        <fullName evidence="3">Deazaflavin-dependent oxidoreductase (Nitroreductase family)</fullName>
    </submittedName>
</protein>
<accession>A0A2N3VFM1</accession>
<dbReference type="RefSeq" id="WP_101466340.1">
    <property type="nucleotide sequence ID" value="NZ_PJMW01000002.1"/>
</dbReference>